<reference evidence="1 2" key="1">
    <citation type="submission" date="2017-07" db="EMBL/GenBank/DDBJ databases">
        <title>Niveispirillum cyanobacteriorum sp. nov., isolated from cyanobacterial aggregates in a eutrophic lake.</title>
        <authorList>
            <person name="Cai H."/>
        </authorList>
    </citation>
    <scope>NUCLEOTIDE SEQUENCE [LARGE SCALE GENOMIC DNA]</scope>
    <source>
        <strain evidence="2">TH1-14</strain>
    </source>
</reference>
<comment type="caution">
    <text evidence="1">The sequence shown here is derived from an EMBL/GenBank/DDBJ whole genome shotgun (WGS) entry which is preliminary data.</text>
</comment>
<organism evidence="1 2">
    <name type="scientific">Niveispirillum lacus</name>
    <dbReference type="NCBI Taxonomy" id="1981099"/>
    <lineage>
        <taxon>Bacteria</taxon>
        <taxon>Pseudomonadati</taxon>
        <taxon>Pseudomonadota</taxon>
        <taxon>Alphaproteobacteria</taxon>
        <taxon>Rhodospirillales</taxon>
        <taxon>Azospirillaceae</taxon>
        <taxon>Niveispirillum</taxon>
    </lineage>
</organism>
<gene>
    <name evidence="1" type="ORF">CHU95_03575</name>
</gene>
<keyword evidence="2" id="KW-1185">Reference proteome</keyword>
<dbReference type="EMBL" id="NOXU01000020">
    <property type="protein sequence ID" value="OYQ36860.1"/>
    <property type="molecule type" value="Genomic_DNA"/>
</dbReference>
<accession>A0A255Z8A7</accession>
<evidence type="ECO:0000313" key="1">
    <source>
        <dbReference type="EMBL" id="OYQ36860.1"/>
    </source>
</evidence>
<dbReference type="Proteomes" id="UP000216998">
    <property type="component" value="Unassembled WGS sequence"/>
</dbReference>
<name>A0A255Z8A7_9PROT</name>
<dbReference type="OrthoDB" id="6878627at2"/>
<dbReference type="AlphaFoldDB" id="A0A255Z8A7"/>
<protein>
    <submittedName>
        <fullName evidence="1">Uncharacterized protein</fullName>
    </submittedName>
</protein>
<sequence length="459" mass="50594">MDATAETNLDQRMPRACMVQLKCTAGGAGLVTARLSSIERLAKDSSPAAIVVFRMRKDGTPVAGYLIHLLGDELARVLKRLRAAELKERKDVNHMTISFDYRKGVRFDPDAEGLRDALSSICPGDVAAYSNEKHRQLATLGYSGISLEADVQVWIESPDHLTNMLCGLVPLKPIKIEAYDRRFDMRLPYRGSLFDGIEEFTITPLPVGPCAVIVRAGPLRPAALFRCEAFAPLIEGGPTLVIRHPCITVLFRDYGLQFESVGNFDNVRHSLENWIQFLRGLSYLADGKATIELEFHGTRTPTVPAPELDGPYQEQLPRLLDFVERWGRLLESAGISPTVEFSIADIWAAYPVQAVLDMAFNPKTLARLEFDAVAIVRDTTSLHALYFDSMEFAGVRVSFAIKVGLERTAGTPDAFASTGFELLEVCPAVQDLDAFGSRIAAENNIQVLMSPGMVDMDGK</sequence>
<proteinExistence type="predicted"/>
<evidence type="ECO:0000313" key="2">
    <source>
        <dbReference type="Proteomes" id="UP000216998"/>
    </source>
</evidence>